<keyword evidence="1" id="KW-0539">Nucleus</keyword>
<organism evidence="4 5">
    <name type="scientific">Phomopsis amygdali</name>
    <name type="common">Fusicoccum amygdali</name>
    <dbReference type="NCBI Taxonomy" id="1214568"/>
    <lineage>
        <taxon>Eukaryota</taxon>
        <taxon>Fungi</taxon>
        <taxon>Dikarya</taxon>
        <taxon>Ascomycota</taxon>
        <taxon>Pezizomycotina</taxon>
        <taxon>Sordariomycetes</taxon>
        <taxon>Sordariomycetidae</taxon>
        <taxon>Diaporthales</taxon>
        <taxon>Diaporthaceae</taxon>
        <taxon>Diaporthe</taxon>
    </lineage>
</organism>
<keyword evidence="5" id="KW-1185">Reference proteome</keyword>
<dbReference type="PROSITE" id="PS50048">
    <property type="entry name" value="ZN2_CY6_FUNGAL_2"/>
    <property type="match status" value="1"/>
</dbReference>
<dbReference type="SUPFAM" id="SSF57701">
    <property type="entry name" value="Zn2/Cys6 DNA-binding domain"/>
    <property type="match status" value="1"/>
</dbReference>
<evidence type="ECO:0000313" key="4">
    <source>
        <dbReference type="EMBL" id="KAK2598474.1"/>
    </source>
</evidence>
<dbReference type="InterPro" id="IPR053157">
    <property type="entry name" value="Sterol_Uptake_Regulator"/>
</dbReference>
<dbReference type="Pfam" id="PF00172">
    <property type="entry name" value="Zn_clus"/>
    <property type="match status" value="1"/>
</dbReference>
<dbReference type="Gene3D" id="4.10.240.10">
    <property type="entry name" value="Zn(2)-C6 fungal-type DNA-binding domain"/>
    <property type="match status" value="1"/>
</dbReference>
<sequence>MPRRTAPLRRPHKKSRFGCQECKRRHVKCDEARPTCGHCLATLKDCVYRSPPPRTTRASSVPTTLRPSSPAATTLRGGARSATSAPSPASVGLKPSTPSNLGASVASPSATPTSSAQYGALDPPLNVRHMQLFSHFIFNTAPSLDDGPSPDREQLQVMMPAALSAPYLVYQMLAFSALHLSHTDASKADYYREEATALQTQALSLFNNSRPEITADTCAPMLMFSGFLGIYTLAEAVTASRADGNVFLDKFVTYLNLHRGVRVVTERAWNLLGQSNISSVLTRAERTFNAAPSPQSQEQATIISDCLQNLLDNADMGTQSDEACREAVSRLKVVYQSELSRAETPGEAQSTSVIWAWPILLSGVFTKLLMERRPEALIILCHYAVLLHWRRRIWLVGDAGRLLIEEMTRFLGTYWKEYLEWPNQMLEES</sequence>
<feature type="compositionally biased region" description="Low complexity" evidence="2">
    <location>
        <begin position="76"/>
        <end position="90"/>
    </location>
</feature>
<dbReference type="CDD" id="cd00067">
    <property type="entry name" value="GAL4"/>
    <property type="match status" value="1"/>
</dbReference>
<evidence type="ECO:0000259" key="3">
    <source>
        <dbReference type="PROSITE" id="PS50048"/>
    </source>
</evidence>
<comment type="caution">
    <text evidence="4">The sequence shown here is derived from an EMBL/GenBank/DDBJ whole genome shotgun (WGS) entry which is preliminary data.</text>
</comment>
<dbReference type="PANTHER" id="PTHR47784">
    <property type="entry name" value="STEROL UPTAKE CONTROL PROTEIN 2"/>
    <property type="match status" value="1"/>
</dbReference>
<feature type="domain" description="Zn(2)-C6 fungal-type" evidence="3">
    <location>
        <begin position="18"/>
        <end position="48"/>
    </location>
</feature>
<protein>
    <recommendedName>
        <fullName evidence="3">Zn(2)-C6 fungal-type domain-containing protein</fullName>
    </recommendedName>
</protein>
<dbReference type="Pfam" id="PF11951">
    <property type="entry name" value="Fungal_trans_2"/>
    <property type="match status" value="1"/>
</dbReference>
<accession>A0AAD9S520</accession>
<evidence type="ECO:0000256" key="2">
    <source>
        <dbReference type="SAM" id="MobiDB-lite"/>
    </source>
</evidence>
<dbReference type="GO" id="GO:0008270">
    <property type="term" value="F:zinc ion binding"/>
    <property type="evidence" value="ECO:0007669"/>
    <property type="project" value="InterPro"/>
</dbReference>
<evidence type="ECO:0000313" key="5">
    <source>
        <dbReference type="Proteomes" id="UP001265746"/>
    </source>
</evidence>
<dbReference type="SMART" id="SM00066">
    <property type="entry name" value="GAL4"/>
    <property type="match status" value="1"/>
</dbReference>
<proteinExistence type="predicted"/>
<feature type="compositionally biased region" description="Polar residues" evidence="2">
    <location>
        <begin position="56"/>
        <end position="72"/>
    </location>
</feature>
<feature type="region of interest" description="Disordered" evidence="2">
    <location>
        <begin position="50"/>
        <end position="117"/>
    </location>
</feature>
<dbReference type="Proteomes" id="UP001265746">
    <property type="component" value="Unassembled WGS sequence"/>
</dbReference>
<dbReference type="AlphaFoldDB" id="A0AAD9S520"/>
<dbReference type="PROSITE" id="PS00463">
    <property type="entry name" value="ZN2_CY6_FUNGAL_1"/>
    <property type="match status" value="1"/>
</dbReference>
<name>A0AAD9S520_PHOAM</name>
<evidence type="ECO:0000256" key="1">
    <source>
        <dbReference type="ARBA" id="ARBA00023242"/>
    </source>
</evidence>
<dbReference type="InterPro" id="IPR001138">
    <property type="entry name" value="Zn2Cys6_DnaBD"/>
</dbReference>
<dbReference type="GO" id="GO:0001228">
    <property type="term" value="F:DNA-binding transcription activator activity, RNA polymerase II-specific"/>
    <property type="evidence" value="ECO:0007669"/>
    <property type="project" value="TreeGrafter"/>
</dbReference>
<feature type="compositionally biased region" description="Low complexity" evidence="2">
    <location>
        <begin position="103"/>
        <end position="116"/>
    </location>
</feature>
<reference evidence="4" key="1">
    <citation type="submission" date="2023-06" db="EMBL/GenBank/DDBJ databases">
        <authorList>
            <person name="Noh H."/>
        </authorList>
    </citation>
    <scope>NUCLEOTIDE SEQUENCE</scope>
    <source>
        <strain evidence="4">DUCC20226</strain>
    </source>
</reference>
<dbReference type="InterPro" id="IPR021858">
    <property type="entry name" value="Fun_TF"/>
</dbReference>
<dbReference type="EMBL" id="JAUJFL010000008">
    <property type="protein sequence ID" value="KAK2598474.1"/>
    <property type="molecule type" value="Genomic_DNA"/>
</dbReference>
<gene>
    <name evidence="4" type="ORF">N8I77_011887</name>
</gene>
<dbReference type="InterPro" id="IPR036864">
    <property type="entry name" value="Zn2-C6_fun-type_DNA-bd_sf"/>
</dbReference>
<dbReference type="PANTHER" id="PTHR47784:SF4">
    <property type="entry name" value="ZN(II)2CYS6 TRANSCRIPTION FACTOR (EUROFUNG)"/>
    <property type="match status" value="1"/>
</dbReference>